<evidence type="ECO:0000256" key="1">
    <source>
        <dbReference type="ARBA" id="ARBA00004370"/>
    </source>
</evidence>
<keyword evidence="9" id="KW-1185">Reference proteome</keyword>
<keyword evidence="3 7" id="KW-0375">Hydrogen ion transport</keyword>
<keyword evidence="6 7" id="KW-0066">ATP synthesis</keyword>
<evidence type="ECO:0000256" key="4">
    <source>
        <dbReference type="ARBA" id="ARBA00023065"/>
    </source>
</evidence>
<accession>A0A0U4AVI8</accession>
<comment type="subcellular location">
    <subcellularLocation>
        <location evidence="7">Cell membrane</location>
        <topology evidence="7">Peripheral membrane protein</topology>
    </subcellularLocation>
    <subcellularLocation>
        <location evidence="1">Membrane</location>
    </subcellularLocation>
</comment>
<dbReference type="HAMAP" id="MF_01416">
    <property type="entry name" value="ATP_synth_delta_bact"/>
    <property type="match status" value="1"/>
</dbReference>
<organism evidence="8 9">
    <name type="scientific">Aeromicrobium erythreum</name>
    <dbReference type="NCBI Taxonomy" id="2041"/>
    <lineage>
        <taxon>Bacteria</taxon>
        <taxon>Bacillati</taxon>
        <taxon>Actinomycetota</taxon>
        <taxon>Actinomycetes</taxon>
        <taxon>Propionibacteriales</taxon>
        <taxon>Nocardioidaceae</taxon>
        <taxon>Aeromicrobium</taxon>
    </lineage>
</organism>
<protein>
    <recommendedName>
        <fullName evidence="7">ATP synthase subunit delta</fullName>
    </recommendedName>
    <alternativeName>
        <fullName evidence="7">ATP synthase F(1) sector subunit delta</fullName>
    </alternativeName>
    <alternativeName>
        <fullName evidence="7">F-type ATPase subunit delta</fullName>
        <shortName evidence="7">F-ATPase subunit delta</shortName>
    </alternativeName>
</protein>
<dbReference type="NCBIfam" id="TIGR01145">
    <property type="entry name" value="ATP_synt_delta"/>
    <property type="match status" value="1"/>
</dbReference>
<dbReference type="STRING" id="2041.AERYTH_06705"/>
<dbReference type="GO" id="GO:0046933">
    <property type="term" value="F:proton-transporting ATP synthase activity, rotational mechanism"/>
    <property type="evidence" value="ECO:0007669"/>
    <property type="project" value="UniProtKB-UniRule"/>
</dbReference>
<dbReference type="InterPro" id="IPR000711">
    <property type="entry name" value="ATPase_OSCP/dsu"/>
</dbReference>
<evidence type="ECO:0000313" key="8">
    <source>
        <dbReference type="EMBL" id="ALX04400.1"/>
    </source>
</evidence>
<dbReference type="Proteomes" id="UP000067689">
    <property type="component" value="Chromosome"/>
</dbReference>
<dbReference type="Pfam" id="PF00213">
    <property type="entry name" value="OSCP"/>
    <property type="match status" value="1"/>
</dbReference>
<keyword evidence="2 7" id="KW-0813">Transport</keyword>
<evidence type="ECO:0000256" key="3">
    <source>
        <dbReference type="ARBA" id="ARBA00022781"/>
    </source>
</evidence>
<evidence type="ECO:0000256" key="5">
    <source>
        <dbReference type="ARBA" id="ARBA00023136"/>
    </source>
</evidence>
<comment type="function">
    <text evidence="7">This protein is part of the stalk that links CF(0) to CF(1). It either transmits conformational changes from CF(0) to CF(1) or is implicated in proton conduction.</text>
</comment>
<keyword evidence="7" id="KW-1003">Cell membrane</keyword>
<dbReference type="GO" id="GO:0045259">
    <property type="term" value="C:proton-transporting ATP synthase complex"/>
    <property type="evidence" value="ECO:0007669"/>
    <property type="project" value="UniProtKB-KW"/>
</dbReference>
<evidence type="ECO:0000256" key="6">
    <source>
        <dbReference type="ARBA" id="ARBA00023310"/>
    </source>
</evidence>
<keyword evidence="7" id="KW-0139">CF(1)</keyword>
<evidence type="ECO:0000256" key="2">
    <source>
        <dbReference type="ARBA" id="ARBA00022448"/>
    </source>
</evidence>
<proteinExistence type="inferred from homology"/>
<reference evidence="8 9" key="1">
    <citation type="journal article" date="1991" name="Int. J. Syst. Bacteriol.">
        <title>Description of the erythromycin-producing bacterium Arthrobacter sp. strain NRRL B-3381 as Aeromicrobium erythreum gen. nov., sp. nov.</title>
        <authorList>
            <person name="Miller E.S."/>
            <person name="Woese C.R."/>
            <person name="Brenner S."/>
        </authorList>
    </citation>
    <scope>NUCLEOTIDE SEQUENCE [LARGE SCALE GENOMIC DNA]</scope>
    <source>
        <strain evidence="8 9">AR18</strain>
    </source>
</reference>
<dbReference type="PRINTS" id="PR00125">
    <property type="entry name" value="ATPASEDELTA"/>
</dbReference>
<comment type="function">
    <text evidence="7">F(1)F(0) ATP synthase produces ATP from ADP in the presence of a proton or sodium gradient. F-type ATPases consist of two structural domains, F(1) containing the extramembraneous catalytic core and F(0) containing the membrane proton channel, linked together by a central stalk and a peripheral stalk. During catalysis, ATP synthesis in the catalytic domain of F(1) is coupled via a rotary mechanism of the central stalk subunits to proton translocation.</text>
</comment>
<dbReference type="RefSeq" id="WP_067856285.1">
    <property type="nucleotide sequence ID" value="NZ_CP011502.1"/>
</dbReference>
<evidence type="ECO:0000313" key="9">
    <source>
        <dbReference type="Proteomes" id="UP000067689"/>
    </source>
</evidence>
<dbReference type="NCBIfam" id="NF009967">
    <property type="entry name" value="PRK13430.1"/>
    <property type="match status" value="1"/>
</dbReference>
<dbReference type="PATRIC" id="fig|2041.4.peg.1404"/>
<dbReference type="AlphaFoldDB" id="A0A0U4AVI8"/>
<name>A0A0U4AVI8_9ACTN</name>
<comment type="similarity">
    <text evidence="7">Belongs to the ATPase delta chain family.</text>
</comment>
<dbReference type="GO" id="GO:0005886">
    <property type="term" value="C:plasma membrane"/>
    <property type="evidence" value="ECO:0007669"/>
    <property type="project" value="UniProtKB-SubCell"/>
</dbReference>
<keyword evidence="5 7" id="KW-0472">Membrane</keyword>
<gene>
    <name evidence="7" type="primary">atpH</name>
    <name evidence="8" type="ORF">AERYTH_06705</name>
</gene>
<dbReference type="PANTHER" id="PTHR11910">
    <property type="entry name" value="ATP SYNTHASE DELTA CHAIN"/>
    <property type="match status" value="1"/>
</dbReference>
<dbReference type="OrthoDB" id="5242917at2"/>
<dbReference type="EMBL" id="CP011502">
    <property type="protein sequence ID" value="ALX04400.1"/>
    <property type="molecule type" value="Genomic_DNA"/>
</dbReference>
<sequence length="265" mass="27311">MRGISARSLEGVLSAVESAQDSADLGTQLFGVVSLLDANPALRRVLTDPSTESDAKAGLASRVLGSRVGPGTVDVVRAAAAARWNAGRDLADALETAGASAVVARADAAGSLEQLETELFEIGRAVAADVELRGVVADRSYPAQAKATLLATLFGSKVSTEALELAQQAVVARTGSFEKVLTAFGDVAAQRRDRAVAVVRVAYDLSDDERTRLASALAAKYGRDVHLNVVVDPSVVGGIAVSLGGEVVDGTMSSRLEAARRRLAG</sequence>
<keyword evidence="4 7" id="KW-0406">Ion transport</keyword>
<evidence type="ECO:0000256" key="7">
    <source>
        <dbReference type="HAMAP-Rule" id="MF_01416"/>
    </source>
</evidence>
<dbReference type="KEGG" id="aer:AERYTH_06705"/>